<dbReference type="SUPFAM" id="SSF103473">
    <property type="entry name" value="MFS general substrate transporter"/>
    <property type="match status" value="1"/>
</dbReference>
<dbReference type="Gene3D" id="1.20.1250.20">
    <property type="entry name" value="MFS general substrate transporter like domains"/>
    <property type="match status" value="1"/>
</dbReference>
<comment type="subcellular location">
    <subcellularLocation>
        <location evidence="1">Cell membrane</location>
        <topology evidence="1">Multi-pass membrane protein</topology>
    </subcellularLocation>
</comment>
<dbReference type="AlphaFoldDB" id="A0AA43RJN9"/>
<keyword evidence="2" id="KW-0813">Transport</keyword>
<evidence type="ECO:0000256" key="2">
    <source>
        <dbReference type="ARBA" id="ARBA00022448"/>
    </source>
</evidence>
<sequence>NLAALMNYAATYAIGYLLSIYLQVVAGFSSQTAGLILIAQPVIMAVFSPYMGRLSDRISPFKLASAGMALCAVSLLLLAFIRITTPVWLIIVILCVAGCGFALFSSPNTNAVMSCVEQESYGVASSVLATMRNLGHVSSMVLVTIIVNLNLGDIALSQAE</sequence>
<protein>
    <submittedName>
        <fullName evidence="8">MFS transporter</fullName>
    </submittedName>
</protein>
<evidence type="ECO:0000256" key="5">
    <source>
        <dbReference type="ARBA" id="ARBA00023136"/>
    </source>
</evidence>
<dbReference type="GO" id="GO:0005886">
    <property type="term" value="C:plasma membrane"/>
    <property type="evidence" value="ECO:0007669"/>
    <property type="project" value="UniProtKB-SubCell"/>
</dbReference>
<proteinExistence type="predicted"/>
<keyword evidence="5 6" id="KW-0472">Membrane</keyword>
<evidence type="ECO:0000256" key="6">
    <source>
        <dbReference type="SAM" id="Phobius"/>
    </source>
</evidence>
<gene>
    <name evidence="8" type="ORF">Q3982_09915</name>
</gene>
<dbReference type="Proteomes" id="UP001168575">
    <property type="component" value="Unassembled WGS sequence"/>
</dbReference>
<dbReference type="GO" id="GO:0022857">
    <property type="term" value="F:transmembrane transporter activity"/>
    <property type="evidence" value="ECO:0007669"/>
    <property type="project" value="InterPro"/>
</dbReference>
<keyword evidence="9" id="KW-1185">Reference proteome</keyword>
<dbReference type="Pfam" id="PF07690">
    <property type="entry name" value="MFS_1"/>
    <property type="match status" value="1"/>
</dbReference>
<reference evidence="8" key="1">
    <citation type="submission" date="2023-07" db="EMBL/GenBank/DDBJ databases">
        <title>Between Cages and Wild: Unraveling the Impact of Captivity on Animal Microbiomes and Antimicrobial Resistance.</title>
        <authorList>
            <person name="Schmartz G.P."/>
            <person name="Rehner J."/>
            <person name="Schuff M.J."/>
            <person name="Becker S.L."/>
            <person name="Kravczyk M."/>
            <person name="Gurevich A."/>
            <person name="Francke R."/>
            <person name="Mueller R."/>
            <person name="Keller V."/>
            <person name="Keller A."/>
        </authorList>
    </citation>
    <scope>NUCLEOTIDE SEQUENCE</scope>
    <source>
        <strain evidence="8">S12M_St_49</strain>
    </source>
</reference>
<keyword evidence="4 6" id="KW-1133">Transmembrane helix</keyword>
<dbReference type="PROSITE" id="PS50850">
    <property type="entry name" value="MFS"/>
    <property type="match status" value="1"/>
</dbReference>
<evidence type="ECO:0000259" key="7">
    <source>
        <dbReference type="PROSITE" id="PS50850"/>
    </source>
</evidence>
<feature type="non-terminal residue" evidence="8">
    <location>
        <position position="1"/>
    </location>
</feature>
<accession>A0AA43RJN9</accession>
<feature type="non-terminal residue" evidence="8">
    <location>
        <position position="160"/>
    </location>
</feature>
<dbReference type="PANTHER" id="PTHR42718">
    <property type="entry name" value="MAJOR FACILITATOR SUPERFAMILY MULTIDRUG TRANSPORTER MFSC"/>
    <property type="match status" value="1"/>
</dbReference>
<dbReference type="InterPro" id="IPR020846">
    <property type="entry name" value="MFS_dom"/>
</dbReference>
<feature type="transmembrane region" description="Helical" evidence="6">
    <location>
        <begin position="32"/>
        <end position="51"/>
    </location>
</feature>
<dbReference type="InterPro" id="IPR036259">
    <property type="entry name" value="MFS_trans_sf"/>
</dbReference>
<feature type="domain" description="Major facilitator superfamily (MFS) profile" evidence="7">
    <location>
        <begin position="1"/>
        <end position="160"/>
    </location>
</feature>
<feature type="transmembrane region" description="Helical" evidence="6">
    <location>
        <begin position="63"/>
        <end position="81"/>
    </location>
</feature>
<evidence type="ECO:0000313" key="8">
    <source>
        <dbReference type="EMBL" id="MDO4842980.1"/>
    </source>
</evidence>
<evidence type="ECO:0000256" key="4">
    <source>
        <dbReference type="ARBA" id="ARBA00022989"/>
    </source>
</evidence>
<evidence type="ECO:0000256" key="1">
    <source>
        <dbReference type="ARBA" id="ARBA00004651"/>
    </source>
</evidence>
<feature type="transmembrane region" description="Helical" evidence="6">
    <location>
        <begin position="7"/>
        <end position="26"/>
    </location>
</feature>
<evidence type="ECO:0000313" key="9">
    <source>
        <dbReference type="Proteomes" id="UP001168575"/>
    </source>
</evidence>
<dbReference type="PANTHER" id="PTHR42718:SF9">
    <property type="entry name" value="MAJOR FACILITATOR SUPERFAMILY MULTIDRUG TRANSPORTER MFSC"/>
    <property type="match status" value="1"/>
</dbReference>
<dbReference type="InterPro" id="IPR011701">
    <property type="entry name" value="MFS"/>
</dbReference>
<name>A0AA43RJN9_9ACTN</name>
<evidence type="ECO:0000256" key="3">
    <source>
        <dbReference type="ARBA" id="ARBA00022692"/>
    </source>
</evidence>
<organism evidence="8 9">
    <name type="scientific">Phoenicibacter congonensis</name>
    <dbReference type="NCBI Taxonomy" id="1944646"/>
    <lineage>
        <taxon>Bacteria</taxon>
        <taxon>Bacillati</taxon>
        <taxon>Actinomycetota</taxon>
        <taxon>Coriobacteriia</taxon>
        <taxon>Eggerthellales</taxon>
        <taxon>Eggerthellaceae</taxon>
        <taxon>Phoenicibacter</taxon>
    </lineage>
</organism>
<keyword evidence="3 6" id="KW-0812">Transmembrane</keyword>
<dbReference type="EMBL" id="JAUMVS010000400">
    <property type="protein sequence ID" value="MDO4842980.1"/>
    <property type="molecule type" value="Genomic_DNA"/>
</dbReference>
<feature type="transmembrane region" description="Helical" evidence="6">
    <location>
        <begin position="87"/>
        <end position="104"/>
    </location>
</feature>
<comment type="caution">
    <text evidence="8">The sequence shown here is derived from an EMBL/GenBank/DDBJ whole genome shotgun (WGS) entry which is preliminary data.</text>
</comment>